<dbReference type="InterPro" id="IPR003379">
    <property type="entry name" value="Carboxylase_cons_dom"/>
</dbReference>
<evidence type="ECO:0000256" key="8">
    <source>
        <dbReference type="ARBA" id="ARBA00022840"/>
    </source>
</evidence>
<dbReference type="InterPro" id="IPR000089">
    <property type="entry name" value="Biotin_lipoyl"/>
</dbReference>
<gene>
    <name evidence="20" type="ORF">SAMN05443431_10491</name>
</gene>
<dbReference type="SMART" id="SM00878">
    <property type="entry name" value="Biotin_carb_C"/>
    <property type="match status" value="1"/>
</dbReference>
<feature type="binding site" evidence="13">
    <location>
        <position position="876"/>
    </location>
    <ligand>
        <name>substrate</name>
    </ligand>
</feature>
<dbReference type="PROSITE" id="PS00867">
    <property type="entry name" value="CPSASE_2"/>
    <property type="match status" value="1"/>
</dbReference>
<feature type="binding site" evidence="14">
    <location>
        <position position="743"/>
    </location>
    <ligand>
        <name>Mn(2+)</name>
        <dbReference type="ChEBI" id="CHEBI:29035"/>
    </ligand>
</feature>
<dbReference type="GO" id="GO:0004736">
    <property type="term" value="F:pyruvate carboxylase activity"/>
    <property type="evidence" value="ECO:0007669"/>
    <property type="project" value="UniProtKB-EC"/>
</dbReference>
<dbReference type="InterPro" id="IPR005482">
    <property type="entry name" value="Biotin_COase_C"/>
</dbReference>
<feature type="binding site" evidence="13">
    <location>
        <position position="237"/>
    </location>
    <ligand>
        <name>ATP</name>
        <dbReference type="ChEBI" id="CHEBI:30616"/>
    </ligand>
</feature>
<dbReference type="PIRSF" id="PIRSF001594">
    <property type="entry name" value="Pyruv_carbox"/>
    <property type="match status" value="1"/>
</dbReference>
<dbReference type="InterPro" id="IPR013785">
    <property type="entry name" value="Aldolase_TIM"/>
</dbReference>
<dbReference type="AlphaFoldDB" id="A0A1I3NBH6"/>
<dbReference type="Pfam" id="PF02786">
    <property type="entry name" value="CPSase_L_D2"/>
    <property type="match status" value="1"/>
</dbReference>
<proteinExistence type="predicted"/>
<reference evidence="21" key="1">
    <citation type="submission" date="2016-10" db="EMBL/GenBank/DDBJ databases">
        <authorList>
            <person name="Varghese N."/>
            <person name="Submissions S."/>
        </authorList>
    </citation>
    <scope>NUCLEOTIDE SEQUENCE [LARGE SCALE GENOMIC DNA]</scope>
    <source>
        <strain evidence="21">DSM 28881</strain>
    </source>
</reference>
<dbReference type="Gene3D" id="3.30.470.20">
    <property type="entry name" value="ATP-grasp fold, B domain"/>
    <property type="match status" value="1"/>
</dbReference>
<dbReference type="Pfam" id="PF00682">
    <property type="entry name" value="HMGL-like"/>
    <property type="match status" value="1"/>
</dbReference>
<feature type="binding site" evidence="13">
    <location>
        <position position="614"/>
    </location>
    <ligand>
        <name>substrate</name>
    </ligand>
</feature>
<evidence type="ECO:0000259" key="19">
    <source>
        <dbReference type="PROSITE" id="PS50991"/>
    </source>
</evidence>
<evidence type="ECO:0000256" key="7">
    <source>
        <dbReference type="ARBA" id="ARBA00022741"/>
    </source>
</evidence>
<feature type="binding site" evidence="14">
    <location>
        <position position="542"/>
    </location>
    <ligand>
        <name>Mn(2+)</name>
        <dbReference type="ChEBI" id="CHEBI:29035"/>
    </ligand>
</feature>
<keyword evidence="6 14" id="KW-0479">Metal-binding</keyword>
<dbReference type="FunFam" id="3.30.1490.20:FF:000003">
    <property type="entry name" value="acetyl-CoA carboxylase isoform X1"/>
    <property type="match status" value="1"/>
</dbReference>
<dbReference type="EC" id="6.4.1.1" evidence="3 11"/>
<dbReference type="InterPro" id="IPR055268">
    <property type="entry name" value="PCB-like"/>
</dbReference>
<evidence type="ECO:0000256" key="13">
    <source>
        <dbReference type="PIRSR" id="PIRSR001594-2"/>
    </source>
</evidence>
<evidence type="ECO:0000256" key="15">
    <source>
        <dbReference type="PIRSR" id="PIRSR001594-4"/>
    </source>
</evidence>
<dbReference type="InterPro" id="IPR005479">
    <property type="entry name" value="CPAse_ATP-bd"/>
</dbReference>
<evidence type="ECO:0000256" key="5">
    <source>
        <dbReference type="ARBA" id="ARBA00022598"/>
    </source>
</evidence>
<feature type="modified residue" description="N6-biotinyllysine" evidence="15">
    <location>
        <position position="1116"/>
    </location>
</feature>
<evidence type="ECO:0000259" key="18">
    <source>
        <dbReference type="PROSITE" id="PS50979"/>
    </source>
</evidence>
<feature type="modified residue" description="N6-carboxylysine" evidence="15">
    <location>
        <position position="712"/>
    </location>
</feature>
<evidence type="ECO:0000256" key="2">
    <source>
        <dbReference type="ARBA" id="ARBA00004742"/>
    </source>
</evidence>
<dbReference type="NCBIfam" id="NF006761">
    <property type="entry name" value="PRK09282.1"/>
    <property type="match status" value="1"/>
</dbReference>
<dbReference type="SUPFAM" id="SSF89000">
    <property type="entry name" value="post-HMGL domain-like"/>
    <property type="match status" value="1"/>
</dbReference>
<dbReference type="GO" id="GO:0005737">
    <property type="term" value="C:cytoplasm"/>
    <property type="evidence" value="ECO:0007669"/>
    <property type="project" value="TreeGrafter"/>
</dbReference>
<dbReference type="PANTHER" id="PTHR43778:SF2">
    <property type="entry name" value="PYRUVATE CARBOXYLASE, MITOCHONDRIAL"/>
    <property type="match status" value="1"/>
</dbReference>
<dbReference type="PROSITE" id="PS00188">
    <property type="entry name" value="BIOTIN"/>
    <property type="match status" value="1"/>
</dbReference>
<sequence length="1150" mass="129465">MKIKKILVANRGEIAIRVLRACTELNIATVAVYTYEDRYSQHRNKADESYQIGDDNQPLKPYLDMDGIIDLAKSKNVDAIHPGYGFLSENSEFARRCAKHGIIFIGPDPEVMDALGDKITAKKIAEQCQVPIIESNKKELNSLKIAISEAENIGYPLMLKAASGGGGRGMRIIRSAEDLETNFDSARNESLNAFGDDTMFLEKYVENPKHIEVQIVADRHGNIRHLFERDCSVQRRHQKVVEIAPSFNVSTKVKEALYKYAVAIATKVSYNNIGTVEFLVDQQDNIYFIEVNPRIQVEHTVTEMVTGIDLVKTQIFIAGGYKLSDDQIKIYGQDTLATYGFALQCRLTTEDPQNNFTPDYGTVTTYRSASGMGIRLDAGSIYQGYKVSPFFDSMLVKVSSHGRTLDGATRKMVRALKEFRIRGVKTNIHFLQNVIQHPTFKDGKVTVNFIQNTPALFKIKLPQDRTSKVVQFLAEVSVNGNSDVKNIEENKVFRTPKVPKFSLSDPYPKGTKDLLTELGPEKFCAWLKDEKKIHFTDTTMRDAHQSLLATRMRSYDMLKVAESFAKNHPNTFSMEVWGGATFDVCLRFLHESPWTRLRELRKAVPNILFQMLLRGSNGVGYKAYPDNLIEKFVEKSWENGVDIFRIFDSLNWVKAMEPSINYVRNKTGGIAEAALSYTGDILDVSQTKYNLKYYTQLAKDLENAGAHMIAIKDMAGLLKPYAATELVAALKDTVNVPIHLHTHDTSSLQTATYLKAIEAGVDVVDVALSGLSGLTSQPNFNATVEMMKGQPRAHAFDMPKLNQFSNFWEDTRELYYPFESGLKAGTAEVFEHEIPGGQYSNLRPQATALGLADRFDEVKKMYAEVNTLFGNLIKVTPSSKVVGDMAIFMVTNNLTTEDVMERGEEISFPDSVISFFVGDLGQPEGGFPKKLQKIILKNRKPYTNRPNAHLEPIDFDLEYKAFKKKFQKGFTRAIEMEDFLSYTLYPKVFEQAHENYKTYGNLALVPTKNFFYGMTLREEILIELEPGKTVIIKLLSIGIPNEEGMRTVFFKVNGENRFVDILDTSLNIKITTNTKVDPTDENQIGAPLQGALYKVLVKKGQDVKENDPLFIIEAMKMETTVVAFKSGTIKSVTLKEGKMVKQNDLVVTIE</sequence>
<dbReference type="FunFam" id="2.40.50.100:FF:000003">
    <property type="entry name" value="Acetyl-CoA carboxylase biotin carboxyl carrier protein"/>
    <property type="match status" value="1"/>
</dbReference>
<feature type="active site" evidence="12">
    <location>
        <position position="294"/>
    </location>
</feature>
<dbReference type="PROSITE" id="PS50968">
    <property type="entry name" value="BIOTINYL_LIPOYL"/>
    <property type="match status" value="1"/>
</dbReference>
<keyword evidence="4" id="KW-0312">Gluconeogenesis</keyword>
<organism evidence="20 21">
    <name type="scientific">Olleya namhaensis</name>
    <dbReference type="NCBI Taxonomy" id="1144750"/>
    <lineage>
        <taxon>Bacteria</taxon>
        <taxon>Pseudomonadati</taxon>
        <taxon>Bacteroidota</taxon>
        <taxon>Flavobacteriia</taxon>
        <taxon>Flavobacteriales</taxon>
        <taxon>Flavobacteriaceae</taxon>
    </lineage>
</organism>
<dbReference type="Pfam" id="PF00289">
    <property type="entry name" value="Biotin_carb_N"/>
    <property type="match status" value="1"/>
</dbReference>
<dbReference type="PROSITE" id="PS50979">
    <property type="entry name" value="BC"/>
    <property type="match status" value="1"/>
</dbReference>
<dbReference type="CDD" id="cd07937">
    <property type="entry name" value="DRE_TIM_PC_TC_5S"/>
    <property type="match status" value="1"/>
</dbReference>
<keyword evidence="8 11" id="KW-0067">ATP-binding</keyword>
<dbReference type="SUPFAM" id="SSF56059">
    <property type="entry name" value="Glutathione synthetase ATP-binding domain-like"/>
    <property type="match status" value="1"/>
</dbReference>
<dbReference type="InterPro" id="IPR000891">
    <property type="entry name" value="PYR_CT"/>
</dbReference>
<evidence type="ECO:0000256" key="9">
    <source>
        <dbReference type="ARBA" id="ARBA00023267"/>
    </source>
</evidence>
<dbReference type="FunFam" id="3.20.20.70:FF:000033">
    <property type="entry name" value="Pyruvate carboxylase"/>
    <property type="match status" value="1"/>
</dbReference>
<evidence type="ECO:0000259" key="16">
    <source>
        <dbReference type="PROSITE" id="PS50968"/>
    </source>
</evidence>
<dbReference type="InterPro" id="IPR011764">
    <property type="entry name" value="Biotin_carboxylation_dom"/>
</dbReference>
<keyword evidence="21" id="KW-1185">Reference proteome</keyword>
<dbReference type="PROSITE" id="PS50991">
    <property type="entry name" value="PYR_CT"/>
    <property type="match status" value="1"/>
</dbReference>
<evidence type="ECO:0000256" key="11">
    <source>
        <dbReference type="PIRNR" id="PIRNR001594"/>
    </source>
</evidence>
<evidence type="ECO:0000256" key="10">
    <source>
        <dbReference type="ARBA" id="ARBA00023268"/>
    </source>
</evidence>
<evidence type="ECO:0000313" key="20">
    <source>
        <dbReference type="EMBL" id="SFJ06624.1"/>
    </source>
</evidence>
<feature type="domain" description="Biotin carboxylation" evidence="18">
    <location>
        <begin position="2"/>
        <end position="455"/>
    </location>
</feature>
<dbReference type="Pfam" id="PF00364">
    <property type="entry name" value="Biotin_lipoyl"/>
    <property type="match status" value="1"/>
</dbReference>
<evidence type="ECO:0000256" key="6">
    <source>
        <dbReference type="ARBA" id="ARBA00022723"/>
    </source>
</evidence>
<name>A0A1I3NBH6_9FLAO</name>
<dbReference type="Pfam" id="PF02436">
    <property type="entry name" value="PYC_OADA"/>
    <property type="match status" value="1"/>
</dbReference>
<comment type="pathway">
    <text evidence="2">Carbohydrate biosynthesis; gluconeogenesis.</text>
</comment>
<keyword evidence="9 11" id="KW-0092">Biotin</keyword>
<dbReference type="EMBL" id="FORM01000004">
    <property type="protein sequence ID" value="SFJ06624.1"/>
    <property type="molecule type" value="Genomic_DNA"/>
</dbReference>
<dbReference type="InterPro" id="IPR005930">
    <property type="entry name" value="Pyruv_COase"/>
</dbReference>
<dbReference type="GO" id="GO:0005524">
    <property type="term" value="F:ATP binding"/>
    <property type="evidence" value="ECO:0007669"/>
    <property type="project" value="UniProtKB-UniRule"/>
</dbReference>
<dbReference type="SUPFAM" id="SSF51230">
    <property type="entry name" value="Single hybrid motif"/>
    <property type="match status" value="1"/>
</dbReference>
<dbReference type="GO" id="GO:0006094">
    <property type="term" value="P:gluconeogenesis"/>
    <property type="evidence" value="ECO:0007669"/>
    <property type="project" value="UniProtKB-UniPathway"/>
</dbReference>
<evidence type="ECO:0000256" key="12">
    <source>
        <dbReference type="PIRSR" id="PIRSR001594-1"/>
    </source>
</evidence>
<dbReference type="Gene3D" id="3.20.20.70">
    <property type="entry name" value="Aldolase class I"/>
    <property type="match status" value="1"/>
</dbReference>
<dbReference type="STRING" id="1144750.SAMN05443431_10491"/>
<dbReference type="PROSITE" id="PS50975">
    <property type="entry name" value="ATP_GRASP"/>
    <property type="match status" value="1"/>
</dbReference>
<keyword evidence="5 11" id="KW-0436">Ligase</keyword>
<comment type="function">
    <text evidence="11">Catalyzes a 2-step reaction, involving the ATP-dependent carboxylation of the covalently attached biotin in the first step and the transfer of the carboxyl group to pyruvate in the second.</text>
</comment>
<dbReference type="InterPro" id="IPR001882">
    <property type="entry name" value="Biotin_BS"/>
</dbReference>
<dbReference type="InterPro" id="IPR016185">
    <property type="entry name" value="PreATP-grasp_dom_sf"/>
</dbReference>
<feature type="binding site" description="via carbamate group" evidence="14">
    <location>
        <position position="712"/>
    </location>
    <ligand>
        <name>Mn(2+)</name>
        <dbReference type="ChEBI" id="CHEBI:29035"/>
    </ligand>
</feature>
<dbReference type="RefSeq" id="WP_090839144.1">
    <property type="nucleotide sequence ID" value="NZ_FORM01000004.1"/>
</dbReference>
<comment type="catalytic activity">
    <reaction evidence="11">
        <text>hydrogencarbonate + pyruvate + ATP = oxaloacetate + ADP + phosphate + H(+)</text>
        <dbReference type="Rhea" id="RHEA:20844"/>
        <dbReference type="ChEBI" id="CHEBI:15361"/>
        <dbReference type="ChEBI" id="CHEBI:15378"/>
        <dbReference type="ChEBI" id="CHEBI:16452"/>
        <dbReference type="ChEBI" id="CHEBI:17544"/>
        <dbReference type="ChEBI" id="CHEBI:30616"/>
        <dbReference type="ChEBI" id="CHEBI:43474"/>
        <dbReference type="ChEBI" id="CHEBI:456216"/>
        <dbReference type="EC" id="6.4.1.1"/>
    </reaction>
</comment>
<dbReference type="Proteomes" id="UP000199559">
    <property type="component" value="Unassembled WGS sequence"/>
</dbReference>
<feature type="binding site" evidence="13">
    <location>
        <position position="118"/>
    </location>
    <ligand>
        <name>ATP</name>
        <dbReference type="ChEBI" id="CHEBI:30616"/>
    </ligand>
</feature>
<evidence type="ECO:0000259" key="17">
    <source>
        <dbReference type="PROSITE" id="PS50975"/>
    </source>
</evidence>
<feature type="domain" description="Lipoyl-binding" evidence="16">
    <location>
        <begin position="1072"/>
        <end position="1150"/>
    </location>
</feature>
<dbReference type="Gene3D" id="3.10.600.10">
    <property type="entry name" value="pyruvate carboxylase f1077a mutant domain"/>
    <property type="match status" value="1"/>
</dbReference>
<feature type="binding site" evidence="14">
    <location>
        <position position="741"/>
    </location>
    <ligand>
        <name>Mn(2+)</name>
        <dbReference type="ChEBI" id="CHEBI:29035"/>
    </ligand>
</feature>
<dbReference type="InterPro" id="IPR011053">
    <property type="entry name" value="Single_hybrid_motif"/>
</dbReference>
<feature type="binding site" evidence="13">
    <location>
        <position position="202"/>
    </location>
    <ligand>
        <name>ATP</name>
        <dbReference type="ChEBI" id="CHEBI:30616"/>
    </ligand>
</feature>
<evidence type="ECO:0000256" key="14">
    <source>
        <dbReference type="PIRSR" id="PIRSR001594-3"/>
    </source>
</evidence>
<feature type="domain" description="ATP-grasp" evidence="17">
    <location>
        <begin position="122"/>
        <end position="319"/>
    </location>
</feature>
<evidence type="ECO:0000256" key="4">
    <source>
        <dbReference type="ARBA" id="ARBA00022432"/>
    </source>
</evidence>
<dbReference type="InterPro" id="IPR011761">
    <property type="entry name" value="ATP-grasp"/>
</dbReference>
<keyword evidence="7 11" id="KW-0547">Nucleotide-binding</keyword>
<dbReference type="UniPathway" id="UPA00138"/>
<dbReference type="SUPFAM" id="SSF51246">
    <property type="entry name" value="Rudiment single hybrid motif"/>
    <property type="match status" value="1"/>
</dbReference>
<dbReference type="Pfam" id="PF02785">
    <property type="entry name" value="Biotin_carb_C"/>
    <property type="match status" value="1"/>
</dbReference>
<dbReference type="CDD" id="cd06850">
    <property type="entry name" value="biotinyl_domain"/>
    <property type="match status" value="1"/>
</dbReference>
<feature type="domain" description="Pyruvate carboxyltransferase" evidence="19">
    <location>
        <begin position="533"/>
        <end position="802"/>
    </location>
</feature>
<evidence type="ECO:0000313" key="21">
    <source>
        <dbReference type="Proteomes" id="UP000199559"/>
    </source>
</evidence>
<keyword evidence="20" id="KW-0670">Pyruvate</keyword>
<accession>A0A1I3NBH6</accession>
<dbReference type="InterPro" id="IPR011054">
    <property type="entry name" value="Rudment_hybrid_motif"/>
</dbReference>
<dbReference type="PROSITE" id="PS00866">
    <property type="entry name" value="CPSASE_1"/>
    <property type="match status" value="1"/>
</dbReference>
<dbReference type="SUPFAM" id="SSF52440">
    <property type="entry name" value="PreATP-grasp domain"/>
    <property type="match status" value="1"/>
</dbReference>
<dbReference type="SUPFAM" id="SSF51569">
    <property type="entry name" value="Aldolase"/>
    <property type="match status" value="1"/>
</dbReference>
<dbReference type="InterPro" id="IPR005481">
    <property type="entry name" value="BC-like_N"/>
</dbReference>
<evidence type="ECO:0000256" key="3">
    <source>
        <dbReference type="ARBA" id="ARBA00013057"/>
    </source>
</evidence>
<keyword evidence="10" id="KW-0511">Multifunctional enzyme</keyword>
<dbReference type="FunFam" id="3.40.50.20:FF:000010">
    <property type="entry name" value="Propionyl-CoA carboxylase subunit alpha"/>
    <property type="match status" value="1"/>
</dbReference>
<dbReference type="GO" id="GO:0046872">
    <property type="term" value="F:metal ion binding"/>
    <property type="evidence" value="ECO:0007669"/>
    <property type="project" value="UniProtKB-KW"/>
</dbReference>
<protein>
    <recommendedName>
        <fullName evidence="3 11">Pyruvate carboxylase</fullName>
        <ecNumber evidence="3 11">6.4.1.1</ecNumber>
    </recommendedName>
</protein>
<comment type="cofactor">
    <cofactor evidence="1 11">
        <name>biotin</name>
        <dbReference type="ChEBI" id="CHEBI:57586"/>
    </cofactor>
</comment>
<dbReference type="PANTHER" id="PTHR43778">
    <property type="entry name" value="PYRUVATE CARBOXYLASE"/>
    <property type="match status" value="1"/>
</dbReference>
<dbReference type="Gene3D" id="2.40.50.100">
    <property type="match status" value="1"/>
</dbReference>
<evidence type="ECO:0000256" key="1">
    <source>
        <dbReference type="ARBA" id="ARBA00001953"/>
    </source>
</evidence>
<dbReference type="NCBIfam" id="NF009554">
    <property type="entry name" value="PRK12999.1"/>
    <property type="match status" value="1"/>
</dbReference>
<dbReference type="NCBIfam" id="TIGR01235">
    <property type="entry name" value="pyruv_carbox"/>
    <property type="match status" value="1"/>
</dbReference>